<dbReference type="Proteomes" id="UP001187682">
    <property type="component" value="Unassembled WGS sequence"/>
</dbReference>
<keyword evidence="1" id="KW-0040">ANK repeat</keyword>
<dbReference type="SUPFAM" id="SSF48403">
    <property type="entry name" value="Ankyrin repeat"/>
    <property type="match status" value="1"/>
</dbReference>
<dbReference type="Gene3D" id="1.25.40.20">
    <property type="entry name" value="Ankyrin repeat-containing domain"/>
    <property type="match status" value="1"/>
</dbReference>
<proteinExistence type="predicted"/>
<evidence type="ECO:0000256" key="1">
    <source>
        <dbReference type="PROSITE-ProRule" id="PRU00023"/>
    </source>
</evidence>
<name>A0AAE8N5T0_9PEZI</name>
<keyword evidence="3" id="KW-1185">Reference proteome</keyword>
<comment type="caution">
    <text evidence="2">The sequence shown here is derived from an EMBL/GenBank/DDBJ whole genome shotgun (WGS) entry which is preliminary data.</text>
</comment>
<feature type="repeat" description="ANK" evidence="1">
    <location>
        <begin position="117"/>
        <end position="150"/>
    </location>
</feature>
<dbReference type="PROSITE" id="PS50088">
    <property type="entry name" value="ANK_REPEAT"/>
    <property type="match status" value="1"/>
</dbReference>
<evidence type="ECO:0008006" key="4">
    <source>
        <dbReference type="Google" id="ProtNLM"/>
    </source>
</evidence>
<dbReference type="InterPro" id="IPR002110">
    <property type="entry name" value="Ankyrin_rpt"/>
</dbReference>
<organism evidence="2 3">
    <name type="scientific">Cephalotrichum gorgonifer</name>
    <dbReference type="NCBI Taxonomy" id="2041049"/>
    <lineage>
        <taxon>Eukaryota</taxon>
        <taxon>Fungi</taxon>
        <taxon>Dikarya</taxon>
        <taxon>Ascomycota</taxon>
        <taxon>Pezizomycotina</taxon>
        <taxon>Sordariomycetes</taxon>
        <taxon>Hypocreomycetidae</taxon>
        <taxon>Microascales</taxon>
        <taxon>Microascaceae</taxon>
        <taxon>Cephalotrichum</taxon>
    </lineage>
</organism>
<dbReference type="AlphaFoldDB" id="A0AAE8N5T0"/>
<accession>A0AAE8N5T0</accession>
<dbReference type="Pfam" id="PF13857">
    <property type="entry name" value="Ank_5"/>
    <property type="match status" value="1"/>
</dbReference>
<evidence type="ECO:0000313" key="3">
    <source>
        <dbReference type="Proteomes" id="UP001187682"/>
    </source>
</evidence>
<sequence length="275" mass="30831">MGHFDVARHVLEAHNINLKKRAGGNTLLYDLIHRSYNTPNMEPKISFLLSLAQNKDTLFWNISYLDGMGATALQCAAYMSTERRPASPGVFATVLEQFGDPKYLNAQLRGHSSRNMAGYTALHLAVYCGNFDAVARLVETAGIATNLLSSRGETPIDICVNIAYQNYEREERMGFQVDKAHENPNAANMAILDLVLDAGNEGQIAKYSALILRRTENEFTLVDAVKGKFHGLKLPVKIPQRPARNYRALPYTWWNKLQLVVLLPSPKTLWPCLRI</sequence>
<evidence type="ECO:0000313" key="2">
    <source>
        <dbReference type="EMBL" id="SPO05335.1"/>
    </source>
</evidence>
<protein>
    <recommendedName>
        <fullName evidence="4">Ank_2 domain-containing protein</fullName>
    </recommendedName>
</protein>
<dbReference type="InterPro" id="IPR036770">
    <property type="entry name" value="Ankyrin_rpt-contain_sf"/>
</dbReference>
<dbReference type="EMBL" id="ONZQ02000012">
    <property type="protein sequence ID" value="SPO05335.1"/>
    <property type="molecule type" value="Genomic_DNA"/>
</dbReference>
<gene>
    <name evidence="2" type="ORF">DNG_08022</name>
</gene>
<reference evidence="2" key="1">
    <citation type="submission" date="2018-03" db="EMBL/GenBank/DDBJ databases">
        <authorList>
            <person name="Guldener U."/>
        </authorList>
    </citation>
    <scope>NUCLEOTIDE SEQUENCE</scope>
</reference>